<dbReference type="InterPro" id="IPR050366">
    <property type="entry name" value="BP-dependent_transpt_permease"/>
</dbReference>
<accession>A0A381TC85</accession>
<evidence type="ECO:0008006" key="5">
    <source>
        <dbReference type="Google" id="ProtNLM"/>
    </source>
</evidence>
<dbReference type="EMBL" id="UINC01004167">
    <property type="protein sequence ID" value="SVA12307.1"/>
    <property type="molecule type" value="Genomic_DNA"/>
</dbReference>
<comment type="subcellular location">
    <subcellularLocation>
        <location evidence="1">Cell membrane</location>
        <topology evidence="1">Multi-pass membrane protein</topology>
    </subcellularLocation>
</comment>
<protein>
    <recommendedName>
        <fullName evidence="5">ABC transmembrane type-1 domain-containing protein</fullName>
    </recommendedName>
</protein>
<evidence type="ECO:0000256" key="1">
    <source>
        <dbReference type="ARBA" id="ARBA00004651"/>
    </source>
</evidence>
<reference evidence="4" key="1">
    <citation type="submission" date="2018-05" db="EMBL/GenBank/DDBJ databases">
        <authorList>
            <person name="Lanie J.A."/>
            <person name="Ng W.-L."/>
            <person name="Kazmierczak K.M."/>
            <person name="Andrzejewski T.M."/>
            <person name="Davidsen T.M."/>
            <person name="Wayne K.J."/>
            <person name="Tettelin H."/>
            <person name="Glass J.I."/>
            <person name="Rusch D."/>
            <person name="Podicherti R."/>
            <person name="Tsui H.-C.T."/>
            <person name="Winkler M.E."/>
        </authorList>
    </citation>
    <scope>NUCLEOTIDE SEQUENCE</scope>
</reference>
<gene>
    <name evidence="4" type="ORF">METZ01_LOCUS65161</name>
</gene>
<sequence>MSFIGLGVEPPHPEWGSMINAGAGYIMLGVWWPSIFPGLAIVISVYAINGLSRQQMTDQIRSSV</sequence>
<organism evidence="4">
    <name type="scientific">marine metagenome</name>
    <dbReference type="NCBI Taxonomy" id="408172"/>
    <lineage>
        <taxon>unclassified sequences</taxon>
        <taxon>metagenomes</taxon>
        <taxon>ecological metagenomes</taxon>
    </lineage>
</organism>
<feature type="transmembrane region" description="Helical" evidence="3">
    <location>
        <begin position="25"/>
        <end position="48"/>
    </location>
</feature>
<dbReference type="AlphaFoldDB" id="A0A381TC85"/>
<evidence type="ECO:0000313" key="4">
    <source>
        <dbReference type="EMBL" id="SVA12307.1"/>
    </source>
</evidence>
<dbReference type="PANTHER" id="PTHR43386:SF1">
    <property type="entry name" value="D,D-DIPEPTIDE TRANSPORT SYSTEM PERMEASE PROTEIN DDPC-RELATED"/>
    <property type="match status" value="1"/>
</dbReference>
<dbReference type="GO" id="GO:0005886">
    <property type="term" value="C:plasma membrane"/>
    <property type="evidence" value="ECO:0007669"/>
    <property type="project" value="UniProtKB-SubCell"/>
</dbReference>
<keyword evidence="3" id="KW-0472">Membrane</keyword>
<dbReference type="PANTHER" id="PTHR43386">
    <property type="entry name" value="OLIGOPEPTIDE TRANSPORT SYSTEM PERMEASE PROTEIN APPC"/>
    <property type="match status" value="1"/>
</dbReference>
<proteinExistence type="predicted"/>
<evidence type="ECO:0000256" key="2">
    <source>
        <dbReference type="ARBA" id="ARBA00022448"/>
    </source>
</evidence>
<name>A0A381TC85_9ZZZZ</name>
<keyword evidence="3" id="KW-0812">Transmembrane</keyword>
<evidence type="ECO:0000256" key="3">
    <source>
        <dbReference type="SAM" id="Phobius"/>
    </source>
</evidence>
<keyword evidence="3" id="KW-1133">Transmembrane helix</keyword>
<keyword evidence="2" id="KW-0813">Transport</keyword>